<dbReference type="EMBL" id="FWFX01000005">
    <property type="protein sequence ID" value="SLN41312.1"/>
    <property type="molecule type" value="Genomic_DNA"/>
</dbReference>
<keyword evidence="7" id="KW-1185">Reference proteome</keyword>
<dbReference type="PANTHER" id="PTHR30222">
    <property type="entry name" value="SPERMIDINE/PUTRESCINE-BINDING PERIPLASMIC PROTEIN"/>
    <property type="match status" value="1"/>
</dbReference>
<evidence type="ECO:0000256" key="2">
    <source>
        <dbReference type="ARBA" id="ARBA00022448"/>
    </source>
</evidence>
<accession>A0A1X6Z621</accession>
<gene>
    <name evidence="6" type="primary">potD_1</name>
    <name evidence="6" type="ORF">ROA7450_01998</name>
</gene>
<keyword evidence="4" id="KW-0574">Periplasm</keyword>
<evidence type="ECO:0000313" key="7">
    <source>
        <dbReference type="Proteomes" id="UP000193061"/>
    </source>
</evidence>
<dbReference type="PROSITE" id="PS51318">
    <property type="entry name" value="TAT"/>
    <property type="match status" value="1"/>
</dbReference>
<evidence type="ECO:0000313" key="6">
    <source>
        <dbReference type="EMBL" id="SLN41312.1"/>
    </source>
</evidence>
<dbReference type="RefSeq" id="WP_085805519.1">
    <property type="nucleotide sequence ID" value="NZ_FWFX01000005.1"/>
</dbReference>
<evidence type="ECO:0000256" key="4">
    <source>
        <dbReference type="ARBA" id="ARBA00022764"/>
    </source>
</evidence>
<evidence type="ECO:0000256" key="5">
    <source>
        <dbReference type="SAM" id="SignalP"/>
    </source>
</evidence>
<organism evidence="6 7">
    <name type="scientific">Roseovarius albus</name>
    <dbReference type="NCBI Taxonomy" id="1247867"/>
    <lineage>
        <taxon>Bacteria</taxon>
        <taxon>Pseudomonadati</taxon>
        <taxon>Pseudomonadota</taxon>
        <taxon>Alphaproteobacteria</taxon>
        <taxon>Rhodobacterales</taxon>
        <taxon>Roseobacteraceae</taxon>
        <taxon>Roseovarius</taxon>
    </lineage>
</organism>
<dbReference type="Pfam" id="PF13416">
    <property type="entry name" value="SBP_bac_8"/>
    <property type="match status" value="1"/>
</dbReference>
<evidence type="ECO:0000256" key="1">
    <source>
        <dbReference type="ARBA" id="ARBA00004418"/>
    </source>
</evidence>
<reference evidence="6 7" key="1">
    <citation type="submission" date="2017-03" db="EMBL/GenBank/DDBJ databases">
        <authorList>
            <person name="Afonso C.L."/>
            <person name="Miller P.J."/>
            <person name="Scott M.A."/>
            <person name="Spackman E."/>
            <person name="Goraichik I."/>
            <person name="Dimitrov K.M."/>
            <person name="Suarez D.L."/>
            <person name="Swayne D.E."/>
        </authorList>
    </citation>
    <scope>NUCLEOTIDE SEQUENCE [LARGE SCALE GENOMIC DNA]</scope>
    <source>
        <strain evidence="6 7">CECT 7450</strain>
    </source>
</reference>
<keyword evidence="2" id="KW-0813">Transport</keyword>
<name>A0A1X6Z621_9RHOB</name>
<sequence length="375" mass="40943">MKKQMNRRSVLKGTAAFGGAALAAPLYSKSALASSGEVNILMWSDYLPPTFLEEFETLTGIKVNYTGIGSNEEIINKMKATKGQGFDIVSPTNNRSLQWGPLELLQPFDLSKVNVDAVNPAMMKIGTDAWNFGDSGAHWLPHIWGTEGIAYRTDLWLPEGDAPSYGDVWSEANAGKTMGRAHSMMLGAGLYMEASGEMDAGSVWSAYENEENMRKVWGQITDWCVARKDRIKLIWNDADTQKNGLLNEGVIVGQTWDGPPLALKSAGEPVHYQAPVEGAMAWVDGMSMPIGATNVEQVYAFIEFAYNKQAAGVAIDSHGYNSPVLGADAFSGDVYKKNFAEAYPGDSLANLNPWPAEAPWYADIRTEFVNKFKSA</sequence>
<dbReference type="GO" id="GO:0015846">
    <property type="term" value="P:polyamine transport"/>
    <property type="evidence" value="ECO:0007669"/>
    <property type="project" value="InterPro"/>
</dbReference>
<dbReference type="Proteomes" id="UP000193061">
    <property type="component" value="Unassembled WGS sequence"/>
</dbReference>
<evidence type="ECO:0000256" key="3">
    <source>
        <dbReference type="ARBA" id="ARBA00022729"/>
    </source>
</evidence>
<dbReference type="AlphaFoldDB" id="A0A1X6Z621"/>
<dbReference type="PANTHER" id="PTHR30222:SF17">
    <property type="entry name" value="SPERMIDINE_PUTRESCINE-BINDING PERIPLASMIC PROTEIN"/>
    <property type="match status" value="1"/>
</dbReference>
<proteinExistence type="predicted"/>
<keyword evidence="3 5" id="KW-0732">Signal</keyword>
<feature type="signal peptide" evidence="5">
    <location>
        <begin position="1"/>
        <end position="23"/>
    </location>
</feature>
<dbReference type="GO" id="GO:0019808">
    <property type="term" value="F:polyamine binding"/>
    <property type="evidence" value="ECO:0007669"/>
    <property type="project" value="InterPro"/>
</dbReference>
<comment type="subcellular location">
    <subcellularLocation>
        <location evidence="1">Periplasm</location>
    </subcellularLocation>
</comment>
<dbReference type="InterPro" id="IPR006311">
    <property type="entry name" value="TAT_signal"/>
</dbReference>
<dbReference type="OrthoDB" id="6776301at2"/>
<dbReference type="PRINTS" id="PR00909">
    <property type="entry name" value="SPERMDNBNDNG"/>
</dbReference>
<feature type="chain" id="PRO_5013390102" evidence="5">
    <location>
        <begin position="24"/>
        <end position="375"/>
    </location>
</feature>
<dbReference type="Gene3D" id="3.40.190.10">
    <property type="entry name" value="Periplasmic binding protein-like II"/>
    <property type="match status" value="2"/>
</dbReference>
<dbReference type="InterPro" id="IPR001188">
    <property type="entry name" value="Sperm_putr-bd"/>
</dbReference>
<protein>
    <submittedName>
        <fullName evidence="6">Spermidine/putrescine-binding periplasmic protein</fullName>
    </submittedName>
</protein>
<dbReference type="GO" id="GO:0042597">
    <property type="term" value="C:periplasmic space"/>
    <property type="evidence" value="ECO:0007669"/>
    <property type="project" value="UniProtKB-SubCell"/>
</dbReference>
<dbReference type="SUPFAM" id="SSF53850">
    <property type="entry name" value="Periplasmic binding protein-like II"/>
    <property type="match status" value="1"/>
</dbReference>
<dbReference type="InterPro" id="IPR006059">
    <property type="entry name" value="SBP"/>
</dbReference>